<evidence type="ECO:0000256" key="3">
    <source>
        <dbReference type="ARBA" id="ARBA00022777"/>
    </source>
</evidence>
<keyword evidence="2 8" id="KW-0547">Nucleotide-binding</keyword>
<name>A0A915DQB2_9BILA</name>
<dbReference type="PROSITE" id="PS50011">
    <property type="entry name" value="PROTEIN_KINASE_DOM"/>
    <property type="match status" value="1"/>
</dbReference>
<proteinExistence type="inferred from homology"/>
<protein>
    <recommendedName>
        <fullName evidence="8">Tyrosine-protein kinase</fullName>
        <ecNumber evidence="8">2.7.10.2</ecNumber>
    </recommendedName>
</protein>
<evidence type="ECO:0000259" key="10">
    <source>
        <dbReference type="PROSITE" id="PS50001"/>
    </source>
</evidence>
<evidence type="ECO:0000256" key="5">
    <source>
        <dbReference type="ARBA" id="ARBA00023137"/>
    </source>
</evidence>
<dbReference type="InterPro" id="IPR036860">
    <property type="entry name" value="SH2_dom_sf"/>
</dbReference>
<feature type="domain" description="SH2" evidence="10">
    <location>
        <begin position="191"/>
        <end position="285"/>
    </location>
</feature>
<evidence type="ECO:0000256" key="7">
    <source>
        <dbReference type="PROSITE-ProRule" id="PRU00191"/>
    </source>
</evidence>
<dbReference type="Pfam" id="PF00017">
    <property type="entry name" value="SH2"/>
    <property type="match status" value="1"/>
</dbReference>
<evidence type="ECO:0000256" key="9">
    <source>
        <dbReference type="SAM" id="MobiDB-lite"/>
    </source>
</evidence>
<evidence type="ECO:0000313" key="13">
    <source>
        <dbReference type="WBParaSite" id="jg22516"/>
    </source>
</evidence>
<dbReference type="InterPro" id="IPR008266">
    <property type="entry name" value="Tyr_kinase_AS"/>
</dbReference>
<dbReference type="Proteomes" id="UP000887574">
    <property type="component" value="Unplaced"/>
</dbReference>
<evidence type="ECO:0000313" key="12">
    <source>
        <dbReference type="Proteomes" id="UP000887574"/>
    </source>
</evidence>
<accession>A0A915DQB2</accession>
<evidence type="ECO:0000256" key="6">
    <source>
        <dbReference type="ARBA" id="ARBA00051245"/>
    </source>
</evidence>
<dbReference type="GO" id="GO:0004715">
    <property type="term" value="F:non-membrane spanning protein tyrosine kinase activity"/>
    <property type="evidence" value="ECO:0007669"/>
    <property type="project" value="UniProtKB-EC"/>
</dbReference>
<dbReference type="GO" id="GO:0005524">
    <property type="term" value="F:ATP binding"/>
    <property type="evidence" value="ECO:0007669"/>
    <property type="project" value="UniProtKB-KW"/>
</dbReference>
<dbReference type="AlphaFoldDB" id="A0A915DQB2"/>
<keyword evidence="1 8" id="KW-0808">Transferase</keyword>
<dbReference type="SMART" id="SM00252">
    <property type="entry name" value="SH2"/>
    <property type="match status" value="1"/>
</dbReference>
<dbReference type="SUPFAM" id="SSF56112">
    <property type="entry name" value="Protein kinase-like (PK-like)"/>
    <property type="match status" value="1"/>
</dbReference>
<dbReference type="InterPro" id="IPR000980">
    <property type="entry name" value="SH2"/>
</dbReference>
<keyword evidence="12" id="KW-1185">Reference proteome</keyword>
<reference evidence="13" key="1">
    <citation type="submission" date="2022-11" db="UniProtKB">
        <authorList>
            <consortium name="WormBaseParasite"/>
        </authorList>
    </citation>
    <scope>IDENTIFICATION</scope>
</reference>
<dbReference type="PANTHER" id="PTHR24418">
    <property type="entry name" value="TYROSINE-PROTEIN KINASE"/>
    <property type="match status" value="1"/>
</dbReference>
<keyword evidence="7" id="KW-0727">SH2 domain</keyword>
<dbReference type="InterPro" id="IPR000719">
    <property type="entry name" value="Prot_kinase_dom"/>
</dbReference>
<dbReference type="Pfam" id="PF07714">
    <property type="entry name" value="PK_Tyr_Ser-Thr"/>
    <property type="match status" value="1"/>
</dbReference>
<dbReference type="WBParaSite" id="jg22516">
    <property type="protein sequence ID" value="jg22516"/>
    <property type="gene ID" value="jg22516"/>
</dbReference>
<feature type="compositionally biased region" description="Basic and acidic residues" evidence="9">
    <location>
        <begin position="101"/>
        <end position="128"/>
    </location>
</feature>
<comment type="similarity">
    <text evidence="8">Belongs to the protein kinase superfamily. Tyr protein kinase family.</text>
</comment>
<feature type="domain" description="Protein kinase" evidence="11">
    <location>
        <begin position="215"/>
        <end position="377"/>
    </location>
</feature>
<dbReference type="Gene3D" id="3.30.505.10">
    <property type="entry name" value="SH2 domain"/>
    <property type="match status" value="1"/>
</dbReference>
<organism evidence="12 13">
    <name type="scientific">Ditylenchus dipsaci</name>
    <dbReference type="NCBI Taxonomy" id="166011"/>
    <lineage>
        <taxon>Eukaryota</taxon>
        <taxon>Metazoa</taxon>
        <taxon>Ecdysozoa</taxon>
        <taxon>Nematoda</taxon>
        <taxon>Chromadorea</taxon>
        <taxon>Rhabditida</taxon>
        <taxon>Tylenchina</taxon>
        <taxon>Tylenchomorpha</taxon>
        <taxon>Sphaerularioidea</taxon>
        <taxon>Anguinidae</taxon>
        <taxon>Anguininae</taxon>
        <taxon>Ditylenchus</taxon>
    </lineage>
</organism>
<dbReference type="CDD" id="cd10361">
    <property type="entry name" value="SH2_Fps_family"/>
    <property type="match status" value="1"/>
</dbReference>
<dbReference type="PROSITE" id="PS50001">
    <property type="entry name" value="SH2"/>
    <property type="match status" value="1"/>
</dbReference>
<dbReference type="SUPFAM" id="SSF55550">
    <property type="entry name" value="SH2 domain"/>
    <property type="match status" value="1"/>
</dbReference>
<keyword evidence="5 8" id="KW-0829">Tyrosine-protein kinase</keyword>
<dbReference type="InterPro" id="IPR001245">
    <property type="entry name" value="Ser-Thr/Tyr_kinase_cat_dom"/>
</dbReference>
<keyword evidence="4 8" id="KW-0067">ATP-binding</keyword>
<dbReference type="InterPro" id="IPR035849">
    <property type="entry name" value="Fes/Fps/Fer_SH2"/>
</dbReference>
<feature type="region of interest" description="Disordered" evidence="9">
    <location>
        <begin position="101"/>
        <end position="178"/>
    </location>
</feature>
<evidence type="ECO:0000256" key="4">
    <source>
        <dbReference type="ARBA" id="ARBA00022840"/>
    </source>
</evidence>
<dbReference type="Gene3D" id="1.10.510.10">
    <property type="entry name" value="Transferase(Phosphotransferase) domain 1"/>
    <property type="match status" value="1"/>
</dbReference>
<evidence type="ECO:0000259" key="11">
    <source>
        <dbReference type="PROSITE" id="PS50011"/>
    </source>
</evidence>
<evidence type="ECO:0000256" key="2">
    <source>
        <dbReference type="ARBA" id="ARBA00022741"/>
    </source>
</evidence>
<dbReference type="PROSITE" id="PS00109">
    <property type="entry name" value="PROTEIN_KINASE_TYR"/>
    <property type="match status" value="1"/>
</dbReference>
<dbReference type="InterPro" id="IPR011009">
    <property type="entry name" value="Kinase-like_dom_sf"/>
</dbReference>
<dbReference type="EC" id="2.7.10.2" evidence="8"/>
<evidence type="ECO:0000256" key="8">
    <source>
        <dbReference type="RuleBase" id="RU362096"/>
    </source>
</evidence>
<comment type="catalytic activity">
    <reaction evidence="6 8">
        <text>L-tyrosyl-[protein] + ATP = O-phospho-L-tyrosyl-[protein] + ADP + H(+)</text>
        <dbReference type="Rhea" id="RHEA:10596"/>
        <dbReference type="Rhea" id="RHEA-COMP:10136"/>
        <dbReference type="Rhea" id="RHEA-COMP:20101"/>
        <dbReference type="ChEBI" id="CHEBI:15378"/>
        <dbReference type="ChEBI" id="CHEBI:30616"/>
        <dbReference type="ChEBI" id="CHEBI:46858"/>
        <dbReference type="ChEBI" id="CHEBI:61978"/>
        <dbReference type="ChEBI" id="CHEBI:456216"/>
        <dbReference type="EC" id="2.7.10.2"/>
    </reaction>
</comment>
<feature type="compositionally biased region" description="Basic and acidic residues" evidence="9">
    <location>
        <begin position="143"/>
        <end position="170"/>
    </location>
</feature>
<evidence type="ECO:0000256" key="1">
    <source>
        <dbReference type="ARBA" id="ARBA00022679"/>
    </source>
</evidence>
<keyword evidence="3 8" id="KW-0418">Kinase</keyword>
<sequence length="377" mass="43280">MTLDWQLQATCTMREQFNKWMQQHGSKWQRHLDYSSEKWKCEKFVCRYSDHAHPGIYSCLAEMRVRTKIDLSVAVIETARALNNHRPVKDNGLSEQMKEIIAKNEDKTASQIRKEIKSRSVMPKDETKKSKKRKKSGLTYVSKEGESRKSSKDSNEKASKGSTEEAKTETVNKSSSRSVDNISKALTINPWYHGMMPRDEIEELLKNDGDFLLRRTEVSHVPRYAISVLYKERTRHILLVFKEGVWSIRGLKKKTLTELIETHVKDKIPVMADGTLIKVGVARPDFYILHEHVIIKEKLGDGSFVLIVLELAPGGSLRSHLRKNPKITVDHLFKYVQDAARGMCYLSGRQIIHRDVAARNCLLGPVMKSKLLTLDLH</sequence>
<dbReference type="InterPro" id="IPR050198">
    <property type="entry name" value="Non-receptor_tyrosine_kinases"/>
</dbReference>